<feature type="compositionally biased region" description="Basic and acidic residues" evidence="1">
    <location>
        <begin position="1401"/>
        <end position="1436"/>
    </location>
</feature>
<dbReference type="InterPro" id="IPR006212">
    <property type="entry name" value="Furin_repeat"/>
</dbReference>
<feature type="transmembrane region" description="Helical" evidence="2">
    <location>
        <begin position="1028"/>
        <end position="1048"/>
    </location>
</feature>
<dbReference type="SMART" id="SM00261">
    <property type="entry name" value="FU"/>
    <property type="match status" value="3"/>
</dbReference>
<feature type="transmembrane region" description="Helical" evidence="2">
    <location>
        <begin position="1185"/>
        <end position="1205"/>
    </location>
</feature>
<keyword evidence="2" id="KW-0812">Transmembrane</keyword>
<keyword evidence="3" id="KW-0732">Signal</keyword>
<dbReference type="PANTHER" id="PTHR46104:SF1">
    <property type="entry name" value="GENE 9195-RELATED"/>
    <property type="match status" value="1"/>
</dbReference>
<dbReference type="SUPFAM" id="SSF57184">
    <property type="entry name" value="Growth factor receptor domain"/>
    <property type="match status" value="2"/>
</dbReference>
<dbReference type="InterPro" id="IPR011050">
    <property type="entry name" value="Pectin_lyase_fold/virulence"/>
</dbReference>
<dbReference type="SUPFAM" id="SSF51126">
    <property type="entry name" value="Pectin lyase-like"/>
    <property type="match status" value="1"/>
</dbReference>
<feature type="region of interest" description="Disordered" evidence="1">
    <location>
        <begin position="1398"/>
        <end position="1436"/>
    </location>
</feature>
<evidence type="ECO:0000313" key="5">
    <source>
        <dbReference type="EMBL" id="KAJ3448049.1"/>
    </source>
</evidence>
<feature type="domain" description="Tyrosine-protein kinase ephrin type A/B receptor-like" evidence="4">
    <location>
        <begin position="496"/>
        <end position="533"/>
    </location>
</feature>
<evidence type="ECO:0000256" key="3">
    <source>
        <dbReference type="SAM" id="SignalP"/>
    </source>
</evidence>
<keyword evidence="2" id="KW-1133">Transmembrane helix</keyword>
<dbReference type="Gene3D" id="2.10.50.10">
    <property type="entry name" value="Tumor Necrosis Factor Receptor, subunit A, domain 2"/>
    <property type="match status" value="9"/>
</dbReference>
<feature type="chain" id="PRO_5043518653" evidence="3">
    <location>
        <begin position="24"/>
        <end position="1436"/>
    </location>
</feature>
<feature type="domain" description="Tyrosine-protein kinase ephrin type A/B receptor-like" evidence="4">
    <location>
        <begin position="411"/>
        <end position="459"/>
    </location>
</feature>
<evidence type="ECO:0000256" key="2">
    <source>
        <dbReference type="SAM" id="Phobius"/>
    </source>
</evidence>
<protein>
    <submittedName>
        <fullName evidence="5">Insulin-like growth factor binding proteinn-terminal</fullName>
    </submittedName>
</protein>
<feature type="transmembrane region" description="Helical" evidence="2">
    <location>
        <begin position="1220"/>
        <end position="1244"/>
    </location>
</feature>
<accession>A0AAV8A1E9</accession>
<name>A0AAV8A1E9_9EUKA</name>
<feature type="domain" description="Tyrosine-protein kinase ephrin type A/B receptor-like" evidence="4">
    <location>
        <begin position="607"/>
        <end position="655"/>
    </location>
</feature>
<proteinExistence type="predicted"/>
<dbReference type="SMART" id="SM01411">
    <property type="entry name" value="Ephrin_rec_like"/>
    <property type="match status" value="10"/>
</dbReference>
<feature type="transmembrane region" description="Helical" evidence="2">
    <location>
        <begin position="1156"/>
        <end position="1173"/>
    </location>
</feature>
<feature type="transmembrane region" description="Helical" evidence="2">
    <location>
        <begin position="857"/>
        <end position="877"/>
    </location>
</feature>
<gene>
    <name evidence="5" type="ORF">M0812_00522</name>
</gene>
<reference evidence="5" key="1">
    <citation type="submission" date="2022-08" db="EMBL/GenBank/DDBJ databases">
        <title>Novel sulphate-reducing endosymbionts in the free-living metamonad Anaeramoeba.</title>
        <authorList>
            <person name="Jerlstrom-Hultqvist J."/>
            <person name="Cepicka I."/>
            <person name="Gallot-Lavallee L."/>
            <person name="Salas-Leiva D."/>
            <person name="Curtis B.A."/>
            <person name="Zahonova K."/>
            <person name="Pipaliya S."/>
            <person name="Dacks J."/>
            <person name="Roger A.J."/>
        </authorList>
    </citation>
    <scope>NUCLEOTIDE SEQUENCE</scope>
    <source>
        <strain evidence="5">Busselton2</strain>
    </source>
</reference>
<dbReference type="InterPro" id="IPR009030">
    <property type="entry name" value="Growth_fac_rcpt_cys_sf"/>
</dbReference>
<dbReference type="Pfam" id="PF07699">
    <property type="entry name" value="Ephrin_rec_like"/>
    <property type="match status" value="4"/>
</dbReference>
<comment type="caution">
    <text evidence="5">The sequence shown here is derived from an EMBL/GenBank/DDBJ whole genome shotgun (WGS) entry which is preliminary data.</text>
</comment>
<feature type="signal peptide" evidence="3">
    <location>
        <begin position="1"/>
        <end position="23"/>
    </location>
</feature>
<dbReference type="InterPro" id="IPR012334">
    <property type="entry name" value="Pectin_lyas_fold"/>
</dbReference>
<sequence>MFLVSYFQIFFVALLLFVQLSLSQHLLENVDCDYYVRIDGGSSSGCDSYEEACNTIERAQSKASSSKTICVYPGTYYISDTISDKNAYIYGVEGPEKTIIDGSSNKRCLYLTDRDNFQIEGFTFRNCKADNGGAFKFYCSSAITYYQLIKNCIFENNYADNGGAFHNTMCCPTLQDVIMRNNTASDDGGAFYCYMNVGWTHPTLTFTNVMIVDNEGGGQKNIFDRDPDTAGADYSCKVNGDELQDCNECYNGGNCKQDGKCYCLEGSSLPSPDCEFCLPGTYSDTINADSCTDCGTGAYNPNSGSTTFEDCLQCPDGTFNNLTHSTSVDDCLACPTGTYNVSPRQSICTHCGTGTYNPNEGSTTSGDCLQCPEGTFNNLTDSGSADDCLKCPVGTYNPDKGQSVCLKCPVGTYNPDEGKIVCLKCPVGTYNPDEGQTVCVNCTAGTYNTNEESTKPDACEKCAKGTYNPAEGQSVCLNCTIGTYNPYQGATSEGYCEDCPEGRYANQEGSGFCQECPRGTYNEETKATVCAECVIGTYNAKKGSKEISNCLSCPQGTYGDQLGMSTCKNCSMGSYNADTRQTECSPCEIGSFTDQEGEATCQKCGIGTYANQTGSSACMLCEKGTYSDREGQQNCQSCALGTYNPNLGSTGIDDCLKCEVGTYSGIERAHNCELCSYGQYNSLEGSSQCSLCKPGTYSDTLGATVCQFCGIGEHQETYGSAECNKCPFDTYQDEVGTAECKYCPNYSATLCTYNKEITDCYCTVGYYGEPGEHCTKCPTGGECSTFNQRVPVSLPGYWNSEENPINILLCPVYESCPGGETGKCNGTLGYTGTQCTECLSGFYKYSGKCVTCPSNNWIRLFFASVLFAFCTTLLLFIARKGKNYFGSLSIIISFFQVIAILPNMMLNWPNKLLTFFKSLSLFNFNIELLALECSINLTYPVKWFAIMLMPFLTILLLIVIYMLLHLHSKAISKIGLPIVNTFPRLCARPSSTETIKFLKPLSFVRFQIMKFFTHSYSKESLVGFKNSCINTFVASLFIMYLILAFKIFDFFDCTKISDDLWVLDSDGSYNCLDDWWYGMLPYVIVFGLLYIPGIPLFISWMLWYHSKNVDERVFEQRIGLLCNRYRKEWFFWELVVMVRKILIVLFGLYLTKYPRTQIIICNVIFLLSIIFQAECNPYNTAPRNALEFILLCVTQFVLLSGMVFVSEDFSANGQTGTEDFLANIVITMIAIAVLILAIVSGYEFRDRIRYKNKRSKLRRLNKFREKKEILQFEPIIKFLKKKPKFHTMIMFLASIKNSKLKPANKFFWLMKCYFEELPQIKRKWQTKNQKSLSHFQKTWRKTIIILFVKWYHNKASLIWKIRIQKMLEKFLDHLITVPNKQKKYTNYKKSARIKRKFKTLHKQEKEKQENEKSENEKSENEKSENEKSENEKPSND</sequence>
<dbReference type="EMBL" id="JANTQA010000015">
    <property type="protein sequence ID" value="KAJ3448049.1"/>
    <property type="molecule type" value="Genomic_DNA"/>
</dbReference>
<keyword evidence="2" id="KW-0472">Membrane</keyword>
<feature type="domain" description="Tyrosine-protein kinase ephrin type A/B receptor-like" evidence="4">
    <location>
        <begin position="280"/>
        <end position="331"/>
    </location>
</feature>
<dbReference type="Proteomes" id="UP001146793">
    <property type="component" value="Unassembled WGS sequence"/>
</dbReference>
<dbReference type="InterPro" id="IPR011641">
    <property type="entry name" value="Tyr-kin_ephrin_A/B_rcpt-like"/>
</dbReference>
<evidence type="ECO:0000313" key="6">
    <source>
        <dbReference type="Proteomes" id="UP001146793"/>
    </source>
</evidence>
<organism evidence="5 6">
    <name type="scientific">Anaeramoeba flamelloides</name>
    <dbReference type="NCBI Taxonomy" id="1746091"/>
    <lineage>
        <taxon>Eukaryota</taxon>
        <taxon>Metamonada</taxon>
        <taxon>Anaeramoebidae</taxon>
        <taxon>Anaeramoeba</taxon>
    </lineage>
</organism>
<feature type="transmembrane region" description="Helical" evidence="2">
    <location>
        <begin position="1129"/>
        <end position="1150"/>
    </location>
</feature>
<dbReference type="PANTHER" id="PTHR46104">
    <property type="entry name" value="GENE 9195-RELATED-RELATED"/>
    <property type="match status" value="1"/>
</dbReference>
<feature type="transmembrane region" description="Helical" evidence="2">
    <location>
        <begin position="884"/>
        <end position="906"/>
    </location>
</feature>
<feature type="transmembrane region" description="Helical" evidence="2">
    <location>
        <begin position="943"/>
        <end position="964"/>
    </location>
</feature>
<dbReference type="Gene3D" id="2.160.20.10">
    <property type="entry name" value="Single-stranded right-handed beta-helix, Pectin lyase-like"/>
    <property type="match status" value="1"/>
</dbReference>
<feature type="transmembrane region" description="Helical" evidence="2">
    <location>
        <begin position="1082"/>
        <end position="1103"/>
    </location>
</feature>
<evidence type="ECO:0000259" key="4">
    <source>
        <dbReference type="Pfam" id="PF07699"/>
    </source>
</evidence>
<evidence type="ECO:0000256" key="1">
    <source>
        <dbReference type="SAM" id="MobiDB-lite"/>
    </source>
</evidence>